<dbReference type="InterPro" id="IPR029063">
    <property type="entry name" value="SAM-dependent_MTases_sf"/>
</dbReference>
<reference evidence="2 3" key="1">
    <citation type="submission" date="2019-01" db="EMBL/GenBank/DDBJ databases">
        <title>Novel species of Cellulomonas.</title>
        <authorList>
            <person name="Liu Q."/>
            <person name="Xin Y.-H."/>
        </authorList>
    </citation>
    <scope>NUCLEOTIDE SEQUENCE [LARGE SCALE GENOMIC DNA]</scope>
    <source>
        <strain evidence="2 3">HLT2-17</strain>
    </source>
</reference>
<dbReference type="PANTHER" id="PTHR43591:SF24">
    <property type="entry name" value="2-METHOXY-6-POLYPRENYL-1,4-BENZOQUINOL METHYLASE, MITOCHONDRIAL"/>
    <property type="match status" value="1"/>
</dbReference>
<keyword evidence="2" id="KW-0489">Methyltransferase</keyword>
<organism evidence="2 3">
    <name type="scientific">Pengzhenrongella frigida</name>
    <dbReference type="NCBI Taxonomy" id="1259133"/>
    <lineage>
        <taxon>Bacteria</taxon>
        <taxon>Bacillati</taxon>
        <taxon>Actinomycetota</taxon>
        <taxon>Actinomycetes</taxon>
        <taxon>Micrococcales</taxon>
        <taxon>Pengzhenrongella</taxon>
    </lineage>
</organism>
<dbReference type="OrthoDB" id="9805171at2"/>
<keyword evidence="3" id="KW-1185">Reference proteome</keyword>
<dbReference type="SUPFAM" id="SSF53335">
    <property type="entry name" value="S-adenosyl-L-methionine-dependent methyltransferases"/>
    <property type="match status" value="1"/>
</dbReference>
<feature type="domain" description="Methyltransferase type 11" evidence="1">
    <location>
        <begin position="60"/>
        <end position="150"/>
    </location>
</feature>
<gene>
    <name evidence="2" type="ORF">EUA98_18280</name>
</gene>
<sequence>MPPTAPAEQGQLPATTYDELKRRAWAGRAEAYAETFGLLCALPIERLLDAALVAHGTNLLDAGTGTGAVAAAALGRGAHVTAVDPDPDMRRLARRSAPGAQVLDGALPELDLPDGAFDAVVANFVLNHVGDPLAGAQELARVARPGARVAVTVWPRPATELHRLWDDVVEHAGVAPVPAPPLAPASEFGRSPDGLGRLLTAAGLTNVQAATVRFVLRVDAEVWWSGPARGVASIGGIVEAQPPDVVARMKAHYDRLSRRYLAADGLLHLPTAVVLAHGQVR</sequence>
<evidence type="ECO:0000313" key="2">
    <source>
        <dbReference type="EMBL" id="RYV49526.1"/>
    </source>
</evidence>
<dbReference type="Proteomes" id="UP000293764">
    <property type="component" value="Unassembled WGS sequence"/>
</dbReference>
<dbReference type="Pfam" id="PF08241">
    <property type="entry name" value="Methyltransf_11"/>
    <property type="match status" value="1"/>
</dbReference>
<dbReference type="RefSeq" id="WP_130104127.1">
    <property type="nucleotide sequence ID" value="NZ_SDWW01000067.1"/>
</dbReference>
<evidence type="ECO:0000259" key="1">
    <source>
        <dbReference type="Pfam" id="PF08241"/>
    </source>
</evidence>
<dbReference type="GO" id="GO:0008757">
    <property type="term" value="F:S-adenosylmethionine-dependent methyltransferase activity"/>
    <property type="evidence" value="ECO:0007669"/>
    <property type="project" value="InterPro"/>
</dbReference>
<accession>A0A4Q5MVB6</accession>
<evidence type="ECO:0000313" key="3">
    <source>
        <dbReference type="Proteomes" id="UP000293764"/>
    </source>
</evidence>
<protein>
    <submittedName>
        <fullName evidence="2">Class I SAM-dependent methyltransferase</fullName>
    </submittedName>
</protein>
<dbReference type="Gene3D" id="3.40.50.150">
    <property type="entry name" value="Vaccinia Virus protein VP39"/>
    <property type="match status" value="1"/>
</dbReference>
<dbReference type="CDD" id="cd02440">
    <property type="entry name" value="AdoMet_MTases"/>
    <property type="match status" value="1"/>
</dbReference>
<comment type="caution">
    <text evidence="2">The sequence shown here is derived from an EMBL/GenBank/DDBJ whole genome shotgun (WGS) entry which is preliminary data.</text>
</comment>
<dbReference type="GO" id="GO:0032259">
    <property type="term" value="P:methylation"/>
    <property type="evidence" value="ECO:0007669"/>
    <property type="project" value="UniProtKB-KW"/>
</dbReference>
<dbReference type="EMBL" id="SDWW01000067">
    <property type="protein sequence ID" value="RYV49526.1"/>
    <property type="molecule type" value="Genomic_DNA"/>
</dbReference>
<dbReference type="PANTHER" id="PTHR43591">
    <property type="entry name" value="METHYLTRANSFERASE"/>
    <property type="match status" value="1"/>
</dbReference>
<name>A0A4Q5MVB6_9MICO</name>
<proteinExistence type="predicted"/>
<dbReference type="AlphaFoldDB" id="A0A4Q5MVB6"/>
<keyword evidence="2" id="KW-0808">Transferase</keyword>
<dbReference type="InterPro" id="IPR013216">
    <property type="entry name" value="Methyltransf_11"/>
</dbReference>